<dbReference type="RefSeq" id="WP_390470053.1">
    <property type="nucleotide sequence ID" value="NZ_BAABXL010000001.1"/>
</dbReference>
<proteinExistence type="predicted"/>
<name>A0ABQ0AZ56_9FIRM</name>
<comment type="caution">
    <text evidence="2">The sequence shown here is derived from an EMBL/GenBank/DDBJ whole genome shotgun (WGS) entry which is preliminary data.</text>
</comment>
<reference evidence="2 3" key="1">
    <citation type="submission" date="2024-04" db="EMBL/GenBank/DDBJ databases">
        <title>Defined microbial consortia suppress multidrug-resistant proinflammatory Enterobacteriaceae via ecological control.</title>
        <authorList>
            <person name="Furuichi M."/>
            <person name="Kawaguchi T."/>
            <person name="Pust M."/>
            <person name="Yasuma K."/>
            <person name="Plichta D."/>
            <person name="Hasegawa N."/>
            <person name="Ohya T."/>
            <person name="Bhattarai S."/>
            <person name="Sasajima S."/>
            <person name="Aoto Y."/>
            <person name="Tuganbaev T."/>
            <person name="Yaginuma M."/>
            <person name="Ueda M."/>
            <person name="Okahashi N."/>
            <person name="Amafuji K."/>
            <person name="Kiridooshi Y."/>
            <person name="Sugita K."/>
            <person name="Strazar M."/>
            <person name="Skelly A."/>
            <person name="Suda W."/>
            <person name="Hattori M."/>
            <person name="Nakamoto N."/>
            <person name="Caballero S."/>
            <person name="Norman J."/>
            <person name="Olle B."/>
            <person name="Tanoue T."/>
            <person name="Arita M."/>
            <person name="Bucci V."/>
            <person name="Atarashi K."/>
            <person name="Xavier R."/>
            <person name="Honda K."/>
        </authorList>
    </citation>
    <scope>NUCLEOTIDE SEQUENCE [LARGE SCALE GENOMIC DNA]</scope>
    <source>
        <strain evidence="3">f13</strain>
    </source>
</reference>
<protein>
    <submittedName>
        <fullName evidence="2">Uncharacterized protein</fullName>
    </submittedName>
</protein>
<keyword evidence="1" id="KW-0472">Membrane</keyword>
<feature type="transmembrane region" description="Helical" evidence="1">
    <location>
        <begin position="16"/>
        <end position="34"/>
    </location>
</feature>
<evidence type="ECO:0000313" key="3">
    <source>
        <dbReference type="Proteomes" id="UP001600894"/>
    </source>
</evidence>
<dbReference type="Proteomes" id="UP001600894">
    <property type="component" value="Unassembled WGS sequence"/>
</dbReference>
<organism evidence="2 3">
    <name type="scientific">Enterocloster alcoholdehydrogenati</name>
    <dbReference type="NCBI Taxonomy" id="2547410"/>
    <lineage>
        <taxon>Bacteria</taxon>
        <taxon>Bacillati</taxon>
        <taxon>Bacillota</taxon>
        <taxon>Clostridia</taxon>
        <taxon>Lachnospirales</taxon>
        <taxon>Lachnospiraceae</taxon>
        <taxon>Enterocloster</taxon>
    </lineage>
</organism>
<evidence type="ECO:0000313" key="2">
    <source>
        <dbReference type="EMBL" id="GAA6269319.1"/>
    </source>
</evidence>
<evidence type="ECO:0000256" key="1">
    <source>
        <dbReference type="SAM" id="Phobius"/>
    </source>
</evidence>
<gene>
    <name evidence="2" type="ORF">F130042H8_23790</name>
</gene>
<keyword evidence="1" id="KW-0812">Transmembrane</keyword>
<keyword evidence="1" id="KW-1133">Transmembrane helix</keyword>
<dbReference type="EMBL" id="BAABXL010000001">
    <property type="protein sequence ID" value="GAA6269319.1"/>
    <property type="molecule type" value="Genomic_DNA"/>
</dbReference>
<feature type="transmembrane region" description="Helical" evidence="1">
    <location>
        <begin position="40"/>
        <end position="57"/>
    </location>
</feature>
<keyword evidence="3" id="KW-1185">Reference proteome</keyword>
<accession>A0ABQ0AZ56</accession>
<sequence>MEQWNTCPHVLKQKTIFTLLTGTCCMGITVPVFLLSKDHVLLALGSCFFLGSLLRALSLARTVLHQQYDTVTGVCIGRERTIFCRYQKIYFIDDGGNETALLLGKKLSVREGHLYRFYFQPGYPAPLGNNHLALSLTGQTFLGYEELPNNLLCPSAE</sequence>